<reference evidence="1 2" key="1">
    <citation type="submission" date="2016-11" db="EMBL/GenBank/DDBJ databases">
        <authorList>
            <person name="Jaros S."/>
            <person name="Januszkiewicz K."/>
            <person name="Wedrychowicz H."/>
        </authorList>
    </citation>
    <scope>NUCLEOTIDE SEQUENCE [LARGE SCALE GENOMIC DNA]</scope>
    <source>
        <strain evidence="1 2">DSM 4740</strain>
    </source>
</reference>
<accession>A0A1M7GC26</accession>
<dbReference type="EMBL" id="FRCA01000005">
    <property type="protein sequence ID" value="SHM13675.1"/>
    <property type="molecule type" value="Genomic_DNA"/>
</dbReference>
<proteinExistence type="predicted"/>
<organism evidence="1 2">
    <name type="scientific">Halomonas cupida</name>
    <dbReference type="NCBI Taxonomy" id="44933"/>
    <lineage>
        <taxon>Bacteria</taxon>
        <taxon>Pseudomonadati</taxon>
        <taxon>Pseudomonadota</taxon>
        <taxon>Gammaproteobacteria</taxon>
        <taxon>Oceanospirillales</taxon>
        <taxon>Halomonadaceae</taxon>
        <taxon>Halomonas</taxon>
    </lineage>
</organism>
<evidence type="ECO:0000313" key="2">
    <source>
        <dbReference type="Proteomes" id="UP000184123"/>
    </source>
</evidence>
<dbReference type="AlphaFoldDB" id="A0A1M7GC26"/>
<name>A0A1M7GC26_9GAMM</name>
<gene>
    <name evidence="1" type="ORF">SAMN05660971_02280</name>
</gene>
<dbReference type="OrthoDB" id="7871763at2"/>
<dbReference type="Proteomes" id="UP000184123">
    <property type="component" value="Unassembled WGS sequence"/>
</dbReference>
<protein>
    <submittedName>
        <fullName evidence="1">Uncharacterized protein</fullName>
    </submittedName>
</protein>
<dbReference type="RefSeq" id="WP_146950962.1">
    <property type="nucleotide sequence ID" value="NZ_BJXU01000055.1"/>
</dbReference>
<evidence type="ECO:0000313" key="1">
    <source>
        <dbReference type="EMBL" id="SHM13675.1"/>
    </source>
</evidence>
<sequence length="106" mass="12078">MCSSSVRPEMLARQWAEIHEEKRPGYLVWREVSVPMPPTRKPRRRLCLHADGHAELLVGSPTDSLQREAEGSWSCGGRVLHLTLPGWEGDYEIETLALDTLVLCRR</sequence>